<name>A0A951PMU5_9CYAN</name>
<comment type="caution">
    <text evidence="1">The sequence shown here is derived from an EMBL/GenBank/DDBJ whole genome shotgun (WGS) entry which is preliminary data.</text>
</comment>
<evidence type="ECO:0000313" key="1">
    <source>
        <dbReference type="EMBL" id="MBW4546258.1"/>
    </source>
</evidence>
<reference evidence="1" key="2">
    <citation type="journal article" date="2022" name="Microbiol. Resour. Announc.">
        <title>Metagenome Sequencing to Explore Phylogenomics of Terrestrial Cyanobacteria.</title>
        <authorList>
            <person name="Ward R.D."/>
            <person name="Stajich J.E."/>
            <person name="Johansen J.R."/>
            <person name="Huntemann M."/>
            <person name="Clum A."/>
            <person name="Foster B."/>
            <person name="Foster B."/>
            <person name="Roux S."/>
            <person name="Palaniappan K."/>
            <person name="Varghese N."/>
            <person name="Mukherjee S."/>
            <person name="Reddy T.B.K."/>
            <person name="Daum C."/>
            <person name="Copeland A."/>
            <person name="Chen I.A."/>
            <person name="Ivanova N.N."/>
            <person name="Kyrpides N.C."/>
            <person name="Shapiro N."/>
            <person name="Eloe-Fadrosh E.A."/>
            <person name="Pietrasiak N."/>
        </authorList>
    </citation>
    <scope>NUCLEOTIDE SEQUENCE</scope>
    <source>
        <strain evidence="1">CPER-KK1</strain>
    </source>
</reference>
<gene>
    <name evidence="1" type="ORF">KME25_17705</name>
</gene>
<sequence length="60" mass="6447">MYIPTNLADELKRYLKQQANKGDLEAQTLLAQIEQAASSPSVVAQQAMNIPASDGIELGC</sequence>
<evidence type="ECO:0000313" key="2">
    <source>
        <dbReference type="Proteomes" id="UP000753908"/>
    </source>
</evidence>
<dbReference type="Proteomes" id="UP000753908">
    <property type="component" value="Unassembled WGS sequence"/>
</dbReference>
<proteinExistence type="predicted"/>
<reference evidence="1" key="1">
    <citation type="submission" date="2021-05" db="EMBL/GenBank/DDBJ databases">
        <authorList>
            <person name="Pietrasiak N."/>
            <person name="Ward R."/>
            <person name="Stajich J.E."/>
            <person name="Kurbessoian T."/>
        </authorList>
    </citation>
    <scope>NUCLEOTIDE SEQUENCE</scope>
    <source>
        <strain evidence="1">CPER-KK1</strain>
    </source>
</reference>
<protein>
    <submittedName>
        <fullName evidence="1">Uncharacterized protein</fullName>
    </submittedName>
</protein>
<organism evidence="1 2">
    <name type="scientific">Symplocastrum torsivum CPER-KK1</name>
    <dbReference type="NCBI Taxonomy" id="450513"/>
    <lineage>
        <taxon>Bacteria</taxon>
        <taxon>Bacillati</taxon>
        <taxon>Cyanobacteriota</taxon>
        <taxon>Cyanophyceae</taxon>
        <taxon>Oscillatoriophycideae</taxon>
        <taxon>Oscillatoriales</taxon>
        <taxon>Microcoleaceae</taxon>
        <taxon>Symplocastrum</taxon>
    </lineage>
</organism>
<dbReference type="AlphaFoldDB" id="A0A951PMU5"/>
<accession>A0A951PMU5</accession>
<dbReference type="EMBL" id="JAHHIF010000023">
    <property type="protein sequence ID" value="MBW4546258.1"/>
    <property type="molecule type" value="Genomic_DNA"/>
</dbReference>